<organism evidence="2 3">
    <name type="scientific">Quillaja saponaria</name>
    <name type="common">Soap bark tree</name>
    <dbReference type="NCBI Taxonomy" id="32244"/>
    <lineage>
        <taxon>Eukaryota</taxon>
        <taxon>Viridiplantae</taxon>
        <taxon>Streptophyta</taxon>
        <taxon>Embryophyta</taxon>
        <taxon>Tracheophyta</taxon>
        <taxon>Spermatophyta</taxon>
        <taxon>Magnoliopsida</taxon>
        <taxon>eudicotyledons</taxon>
        <taxon>Gunneridae</taxon>
        <taxon>Pentapetalae</taxon>
        <taxon>rosids</taxon>
        <taxon>fabids</taxon>
        <taxon>Fabales</taxon>
        <taxon>Quillajaceae</taxon>
        <taxon>Quillaja</taxon>
    </lineage>
</organism>
<dbReference type="KEGG" id="qsa:O6P43_031057"/>
<reference evidence="2" key="1">
    <citation type="journal article" date="2023" name="Science">
        <title>Elucidation of the pathway for biosynthesis of saponin adjuvants from the soapbark tree.</title>
        <authorList>
            <person name="Reed J."/>
            <person name="Orme A."/>
            <person name="El-Demerdash A."/>
            <person name="Owen C."/>
            <person name="Martin L.B.B."/>
            <person name="Misra R.C."/>
            <person name="Kikuchi S."/>
            <person name="Rejzek M."/>
            <person name="Martin A.C."/>
            <person name="Harkess A."/>
            <person name="Leebens-Mack J."/>
            <person name="Louveau T."/>
            <person name="Stephenson M.J."/>
            <person name="Osbourn A."/>
        </authorList>
    </citation>
    <scope>NUCLEOTIDE SEQUENCE</scope>
    <source>
        <strain evidence="2">S10</strain>
    </source>
</reference>
<protein>
    <submittedName>
        <fullName evidence="2">Uncharacterized protein</fullName>
    </submittedName>
</protein>
<keyword evidence="3" id="KW-1185">Reference proteome</keyword>
<name>A0AAD7KUK0_QUISA</name>
<dbReference type="Proteomes" id="UP001163823">
    <property type="component" value="Chromosome 13"/>
</dbReference>
<proteinExistence type="predicted"/>
<accession>A0AAD7KUK0</accession>
<feature type="compositionally biased region" description="Basic residues" evidence="1">
    <location>
        <begin position="12"/>
        <end position="22"/>
    </location>
</feature>
<dbReference type="AlphaFoldDB" id="A0AAD7KUK0"/>
<evidence type="ECO:0000313" key="3">
    <source>
        <dbReference type="Proteomes" id="UP001163823"/>
    </source>
</evidence>
<gene>
    <name evidence="2" type="ORF">O6P43_031057</name>
</gene>
<comment type="caution">
    <text evidence="2">The sequence shown here is derived from an EMBL/GenBank/DDBJ whole genome shotgun (WGS) entry which is preliminary data.</text>
</comment>
<feature type="region of interest" description="Disordered" evidence="1">
    <location>
        <begin position="1"/>
        <end position="25"/>
    </location>
</feature>
<sequence>MSANAARNPRSFGRKGNWKRKPWRDGDHTLQTVRLEFPSEAVHNFLLHYHLTFPRNKRSQLQETALRKVMV</sequence>
<evidence type="ECO:0000256" key="1">
    <source>
        <dbReference type="SAM" id="MobiDB-lite"/>
    </source>
</evidence>
<dbReference type="EMBL" id="JARAOO010000013">
    <property type="protein sequence ID" value="KAJ7946084.1"/>
    <property type="molecule type" value="Genomic_DNA"/>
</dbReference>
<evidence type="ECO:0000313" key="2">
    <source>
        <dbReference type="EMBL" id="KAJ7946084.1"/>
    </source>
</evidence>